<keyword evidence="1" id="KW-1133">Transmembrane helix</keyword>
<dbReference type="AlphaFoldDB" id="A0A6C0D0U0"/>
<keyword evidence="1" id="KW-0812">Transmembrane</keyword>
<name>A0A6C0D0U0_9ZZZZ</name>
<feature type="transmembrane region" description="Helical" evidence="1">
    <location>
        <begin position="7"/>
        <end position="25"/>
    </location>
</feature>
<feature type="transmembrane region" description="Helical" evidence="1">
    <location>
        <begin position="99"/>
        <end position="120"/>
    </location>
</feature>
<evidence type="ECO:0000256" key="1">
    <source>
        <dbReference type="SAM" id="Phobius"/>
    </source>
</evidence>
<accession>A0A6C0D0U0</accession>
<feature type="transmembrane region" description="Helical" evidence="1">
    <location>
        <begin position="61"/>
        <end position="79"/>
    </location>
</feature>
<evidence type="ECO:0000313" key="2">
    <source>
        <dbReference type="EMBL" id="QHT10073.1"/>
    </source>
</evidence>
<organism evidence="2">
    <name type="scientific">viral metagenome</name>
    <dbReference type="NCBI Taxonomy" id="1070528"/>
    <lineage>
        <taxon>unclassified sequences</taxon>
        <taxon>metagenomes</taxon>
        <taxon>organismal metagenomes</taxon>
    </lineage>
</organism>
<keyword evidence="1" id="KW-0472">Membrane</keyword>
<reference evidence="2" key="1">
    <citation type="journal article" date="2020" name="Nature">
        <title>Giant virus diversity and host interactions through global metagenomics.</title>
        <authorList>
            <person name="Schulz F."/>
            <person name="Roux S."/>
            <person name="Paez-Espino D."/>
            <person name="Jungbluth S."/>
            <person name="Walsh D.A."/>
            <person name="Denef V.J."/>
            <person name="McMahon K.D."/>
            <person name="Konstantinidis K.T."/>
            <person name="Eloe-Fadrosh E.A."/>
            <person name="Kyrpides N.C."/>
            <person name="Woyke T."/>
        </authorList>
    </citation>
    <scope>NUCLEOTIDE SEQUENCE</scope>
    <source>
        <strain evidence="2">GVMAG-M-3300023174-104</strain>
    </source>
</reference>
<feature type="transmembrane region" description="Helical" evidence="1">
    <location>
        <begin position="31"/>
        <end position="49"/>
    </location>
</feature>
<dbReference type="EMBL" id="MN739518">
    <property type="protein sequence ID" value="QHT10073.1"/>
    <property type="molecule type" value="Genomic_DNA"/>
</dbReference>
<sequence length="164" mass="19085">MSTLATFVSIFLILVISFINVFLYLLNEKFLISLLVLDMTLCLYMYTSYNMTSSSPSLPPHIIHIIPIMIVLYIGYMGYITWLDEYDPQTLVTHSNMYWIYLPVIYFGLFMMILFLWKLLKHRSDVNKEDFIKGLPRTVSSPTKSIKPTTTSNKSLLADFNEQV</sequence>
<proteinExistence type="predicted"/>
<protein>
    <submittedName>
        <fullName evidence="2">Uncharacterized protein</fullName>
    </submittedName>
</protein>